<feature type="transmembrane region" description="Helical" evidence="1">
    <location>
        <begin position="127"/>
        <end position="146"/>
    </location>
</feature>
<keyword evidence="1" id="KW-1133">Transmembrane helix</keyword>
<proteinExistence type="predicted"/>
<sequence length="220" mass="26597">MFLSQIPLEIFKNGVLYFLIITAILSTVFYNKYKSTFLKYFMPLIWLELATELFAPYYSAYIDHNNTIIYNIYRVIEFSFYFLLYRHLVVKPQNRKFISIFLFIYYLSVFINCFFQNFRFDYFSNTYFVGASLIVISIVLYFSEILNSEKIIIVTRMFSFWISIAVFIYYVTSIPFKVIINYYKYSPTIPYIYAFNYAVVFIFYLIISIGLFWSKKEQSI</sequence>
<accession>A0A1H5YSW1</accession>
<dbReference type="AlphaFoldDB" id="A0A1H5YSW1"/>
<keyword evidence="1" id="KW-0472">Membrane</keyword>
<reference evidence="3" key="1">
    <citation type="submission" date="2016-10" db="EMBL/GenBank/DDBJ databases">
        <authorList>
            <person name="Varghese N."/>
            <person name="Submissions S."/>
        </authorList>
    </citation>
    <scope>NUCLEOTIDE SEQUENCE [LARGE SCALE GENOMIC DNA]</scope>
    <source>
        <strain evidence="3">DSM 21580</strain>
    </source>
</reference>
<evidence type="ECO:0000256" key="1">
    <source>
        <dbReference type="SAM" id="Phobius"/>
    </source>
</evidence>
<protein>
    <submittedName>
        <fullName evidence="2">Uncharacterized protein</fullName>
    </submittedName>
</protein>
<organism evidence="2 3">
    <name type="scientific">Halpernia humi</name>
    <dbReference type="NCBI Taxonomy" id="493375"/>
    <lineage>
        <taxon>Bacteria</taxon>
        <taxon>Pseudomonadati</taxon>
        <taxon>Bacteroidota</taxon>
        <taxon>Flavobacteriia</taxon>
        <taxon>Flavobacteriales</taxon>
        <taxon>Weeksellaceae</taxon>
        <taxon>Chryseobacterium group</taxon>
        <taxon>Halpernia</taxon>
    </lineage>
</organism>
<evidence type="ECO:0000313" key="3">
    <source>
        <dbReference type="Proteomes" id="UP000236738"/>
    </source>
</evidence>
<keyword evidence="3" id="KW-1185">Reference proteome</keyword>
<evidence type="ECO:0000313" key="2">
    <source>
        <dbReference type="EMBL" id="SEG27108.1"/>
    </source>
</evidence>
<dbReference type="EMBL" id="FNUS01000004">
    <property type="protein sequence ID" value="SEG27108.1"/>
    <property type="molecule type" value="Genomic_DNA"/>
</dbReference>
<feature type="transmembrane region" description="Helical" evidence="1">
    <location>
        <begin position="15"/>
        <end position="33"/>
    </location>
</feature>
<feature type="transmembrane region" description="Helical" evidence="1">
    <location>
        <begin position="68"/>
        <end position="85"/>
    </location>
</feature>
<dbReference type="Proteomes" id="UP000236738">
    <property type="component" value="Unassembled WGS sequence"/>
</dbReference>
<feature type="transmembrane region" description="Helical" evidence="1">
    <location>
        <begin position="192"/>
        <end position="213"/>
    </location>
</feature>
<feature type="transmembrane region" description="Helical" evidence="1">
    <location>
        <begin position="40"/>
        <end position="62"/>
    </location>
</feature>
<name>A0A1H5YSW1_9FLAO</name>
<feature type="transmembrane region" description="Helical" evidence="1">
    <location>
        <begin position="158"/>
        <end position="180"/>
    </location>
</feature>
<keyword evidence="1" id="KW-0812">Transmembrane</keyword>
<feature type="transmembrane region" description="Helical" evidence="1">
    <location>
        <begin position="97"/>
        <end position="115"/>
    </location>
</feature>
<gene>
    <name evidence="2" type="ORF">SAMN05421847_1846</name>
</gene>